<evidence type="ECO:0000259" key="4">
    <source>
        <dbReference type="Pfam" id="PF00561"/>
    </source>
</evidence>
<feature type="chain" id="PRO_5046032499" evidence="3">
    <location>
        <begin position="23"/>
        <end position="479"/>
    </location>
</feature>
<evidence type="ECO:0000256" key="1">
    <source>
        <dbReference type="ARBA" id="ARBA00010088"/>
    </source>
</evidence>
<comment type="similarity">
    <text evidence="1">Belongs to the peptidase S33 family.</text>
</comment>
<dbReference type="InterPro" id="IPR013595">
    <property type="entry name" value="Pept_S33_TAP-like_C"/>
</dbReference>
<dbReference type="Gene3D" id="3.40.50.1820">
    <property type="entry name" value="alpha/beta hydrolase"/>
    <property type="match status" value="1"/>
</dbReference>
<evidence type="ECO:0000256" key="2">
    <source>
        <dbReference type="ARBA" id="ARBA00022801"/>
    </source>
</evidence>
<dbReference type="PANTHER" id="PTHR43248:SF25">
    <property type="entry name" value="AB HYDROLASE-1 DOMAIN-CONTAINING PROTEIN-RELATED"/>
    <property type="match status" value="1"/>
</dbReference>
<dbReference type="InterPro" id="IPR029058">
    <property type="entry name" value="AB_hydrolase_fold"/>
</dbReference>
<sequence length="479" mass="51431">MSLRHTMIAGVSALLLTAGATAACSSSPPSPLTWRPCPEDAAFECANLPVPVDWSHPRGATIDMAVIRKHTEAATRIGTLISLPGGPGTSGVDQILQGSLHFSPGLAEHFDLVSFDARGAGRSHSIRCDAGLASTWPNLVPDNGARLDDVRSYVRQLADSCRHYTGPLLDHMDAASVAQDVEALRKALGENTVTLYGRSYGTMYGQAYAEMYPQRMRALLLDSADDHSLDGPGFLDGEARAARDTFAEFTSWCARESSCVLHGADIPALYNVLFARAERGDLHASDASHRPLSPLTLSQALTQHLSRPDWPGLATDLRALSQEPTGSAPSPAVPHPSGVPMSMAPLEVCADWRFDIPGQADWARLWREQNDNAGTLRAHFAWAAGSLCSAWPTPPPNPPHAPHVHDAPRILLMESLYDPATPYEWATHIAADTPGTTLLTYDGWGHGIYDRTPCTVSAGDNYLINLTLPQPHTHCAAAG</sequence>
<protein>
    <submittedName>
        <fullName evidence="6">Alpha/beta hydrolase</fullName>
    </submittedName>
</protein>
<feature type="signal peptide" evidence="3">
    <location>
        <begin position="1"/>
        <end position="22"/>
    </location>
</feature>
<evidence type="ECO:0000259" key="5">
    <source>
        <dbReference type="Pfam" id="PF08386"/>
    </source>
</evidence>
<dbReference type="GO" id="GO:0016787">
    <property type="term" value="F:hydrolase activity"/>
    <property type="evidence" value="ECO:0007669"/>
    <property type="project" value="UniProtKB-KW"/>
</dbReference>
<feature type="domain" description="AB hydrolase-1" evidence="4">
    <location>
        <begin position="79"/>
        <end position="228"/>
    </location>
</feature>
<proteinExistence type="inferred from homology"/>
<dbReference type="Pfam" id="PF00561">
    <property type="entry name" value="Abhydrolase_1"/>
    <property type="match status" value="1"/>
</dbReference>
<dbReference type="InterPro" id="IPR000073">
    <property type="entry name" value="AB_hydrolase_1"/>
</dbReference>
<dbReference type="RefSeq" id="WP_215918656.1">
    <property type="nucleotide sequence ID" value="NZ_JAHKNI010000006.1"/>
</dbReference>
<organism evidence="6 7">
    <name type="scientific">Nocardia albiluteola</name>
    <dbReference type="NCBI Taxonomy" id="2842303"/>
    <lineage>
        <taxon>Bacteria</taxon>
        <taxon>Bacillati</taxon>
        <taxon>Actinomycetota</taxon>
        <taxon>Actinomycetes</taxon>
        <taxon>Mycobacteriales</taxon>
        <taxon>Nocardiaceae</taxon>
        <taxon>Nocardia</taxon>
    </lineage>
</organism>
<dbReference type="PROSITE" id="PS51257">
    <property type="entry name" value="PROKAR_LIPOPROTEIN"/>
    <property type="match status" value="1"/>
</dbReference>
<comment type="caution">
    <text evidence="6">The sequence shown here is derived from an EMBL/GenBank/DDBJ whole genome shotgun (WGS) entry which is preliminary data.</text>
</comment>
<evidence type="ECO:0000313" key="6">
    <source>
        <dbReference type="EMBL" id="MBU3063755.1"/>
    </source>
</evidence>
<dbReference type="PANTHER" id="PTHR43248">
    <property type="entry name" value="2-SUCCINYL-6-HYDROXY-2,4-CYCLOHEXADIENE-1-CARBOXYLATE SYNTHASE"/>
    <property type="match status" value="1"/>
</dbReference>
<evidence type="ECO:0000313" key="7">
    <source>
        <dbReference type="Proteomes" id="UP000733379"/>
    </source>
</evidence>
<feature type="domain" description="Peptidase S33 tripeptidyl aminopeptidase-like C-terminal" evidence="5">
    <location>
        <begin position="382"/>
        <end position="475"/>
    </location>
</feature>
<dbReference type="EMBL" id="JAHKNI010000006">
    <property type="protein sequence ID" value="MBU3063755.1"/>
    <property type="molecule type" value="Genomic_DNA"/>
</dbReference>
<name>A0ABS6B0C6_9NOCA</name>
<dbReference type="SUPFAM" id="SSF53474">
    <property type="entry name" value="alpha/beta-Hydrolases"/>
    <property type="match status" value="1"/>
</dbReference>
<evidence type="ECO:0000256" key="3">
    <source>
        <dbReference type="SAM" id="SignalP"/>
    </source>
</evidence>
<gene>
    <name evidence="6" type="ORF">KO481_19745</name>
</gene>
<accession>A0ABS6B0C6</accession>
<keyword evidence="2 6" id="KW-0378">Hydrolase</keyword>
<dbReference type="InterPro" id="IPR051601">
    <property type="entry name" value="Serine_prot/Carboxylest_S33"/>
</dbReference>
<keyword evidence="3" id="KW-0732">Signal</keyword>
<dbReference type="Pfam" id="PF08386">
    <property type="entry name" value="Abhydrolase_4"/>
    <property type="match status" value="1"/>
</dbReference>
<reference evidence="6 7" key="1">
    <citation type="submission" date="2021-06" db="EMBL/GenBank/DDBJ databases">
        <title>Actinomycetes sequencing.</title>
        <authorList>
            <person name="Shan Q."/>
        </authorList>
    </citation>
    <scope>NUCLEOTIDE SEQUENCE [LARGE SCALE GENOMIC DNA]</scope>
    <source>
        <strain evidence="6 7">NEAU-G5</strain>
    </source>
</reference>
<keyword evidence="7" id="KW-1185">Reference proteome</keyword>
<dbReference type="Proteomes" id="UP000733379">
    <property type="component" value="Unassembled WGS sequence"/>
</dbReference>